<dbReference type="Pfam" id="PF01381">
    <property type="entry name" value="HTH_3"/>
    <property type="match status" value="2"/>
</dbReference>
<dbReference type="CDD" id="cd00093">
    <property type="entry name" value="HTH_XRE"/>
    <property type="match status" value="2"/>
</dbReference>
<keyword evidence="1" id="KW-0238">DNA-binding</keyword>
<protein>
    <submittedName>
        <fullName evidence="3">Helix-turn-helix transcriptional regulator</fullName>
    </submittedName>
</protein>
<reference evidence="3" key="1">
    <citation type="submission" date="2020-10" db="EMBL/GenBank/DDBJ databases">
        <authorList>
            <person name="Gilroy R."/>
        </authorList>
    </citation>
    <scope>NUCLEOTIDE SEQUENCE</scope>
    <source>
        <strain evidence="3">ChiW16-3235</strain>
    </source>
</reference>
<dbReference type="GO" id="GO:0003677">
    <property type="term" value="F:DNA binding"/>
    <property type="evidence" value="ECO:0007669"/>
    <property type="project" value="UniProtKB-KW"/>
</dbReference>
<proteinExistence type="predicted"/>
<feature type="domain" description="HTH cro/C1-type" evidence="2">
    <location>
        <begin position="100"/>
        <end position="138"/>
    </location>
</feature>
<dbReference type="InterPro" id="IPR001387">
    <property type="entry name" value="Cro/C1-type_HTH"/>
</dbReference>
<name>A0A9D1E637_9FIRM</name>
<evidence type="ECO:0000313" key="4">
    <source>
        <dbReference type="Proteomes" id="UP000823913"/>
    </source>
</evidence>
<dbReference type="Gene3D" id="1.10.260.40">
    <property type="entry name" value="lambda repressor-like DNA-binding domains"/>
    <property type="match status" value="2"/>
</dbReference>
<dbReference type="Proteomes" id="UP000823913">
    <property type="component" value="Unassembled WGS sequence"/>
</dbReference>
<comment type="caution">
    <text evidence="3">The sequence shown here is derived from an EMBL/GenBank/DDBJ whole genome shotgun (WGS) entry which is preliminary data.</text>
</comment>
<reference evidence="3" key="2">
    <citation type="journal article" date="2021" name="PeerJ">
        <title>Extensive microbial diversity within the chicken gut microbiome revealed by metagenomics and culture.</title>
        <authorList>
            <person name="Gilroy R."/>
            <person name="Ravi A."/>
            <person name="Getino M."/>
            <person name="Pursley I."/>
            <person name="Horton D.L."/>
            <person name="Alikhan N.F."/>
            <person name="Baker D."/>
            <person name="Gharbi K."/>
            <person name="Hall N."/>
            <person name="Watson M."/>
            <person name="Adriaenssens E.M."/>
            <person name="Foster-Nyarko E."/>
            <person name="Jarju S."/>
            <person name="Secka A."/>
            <person name="Antonio M."/>
            <person name="Oren A."/>
            <person name="Chaudhuri R.R."/>
            <person name="La Ragione R."/>
            <person name="Hildebrand F."/>
            <person name="Pallen M.J."/>
        </authorList>
    </citation>
    <scope>NUCLEOTIDE SEQUENCE</scope>
    <source>
        <strain evidence="3">ChiW16-3235</strain>
    </source>
</reference>
<dbReference type="SUPFAM" id="SSF47413">
    <property type="entry name" value="lambda repressor-like DNA-binding domains"/>
    <property type="match status" value="2"/>
</dbReference>
<evidence type="ECO:0000259" key="2">
    <source>
        <dbReference type="PROSITE" id="PS50943"/>
    </source>
</evidence>
<dbReference type="AlphaFoldDB" id="A0A9D1E637"/>
<feature type="domain" description="HTH cro/C1-type" evidence="2">
    <location>
        <begin position="14"/>
        <end position="62"/>
    </location>
</feature>
<dbReference type="InterPro" id="IPR010982">
    <property type="entry name" value="Lambda_DNA-bd_dom_sf"/>
</dbReference>
<dbReference type="PANTHER" id="PTHR46558">
    <property type="entry name" value="TRACRIPTIONAL REGULATORY PROTEIN-RELATED-RELATED"/>
    <property type="match status" value="1"/>
</dbReference>
<accession>A0A9D1E637</accession>
<dbReference type="EMBL" id="DVHK01000070">
    <property type="protein sequence ID" value="HIR67001.1"/>
    <property type="molecule type" value="Genomic_DNA"/>
</dbReference>
<evidence type="ECO:0000313" key="3">
    <source>
        <dbReference type="EMBL" id="HIR67001.1"/>
    </source>
</evidence>
<evidence type="ECO:0000256" key="1">
    <source>
        <dbReference type="ARBA" id="ARBA00023125"/>
    </source>
</evidence>
<dbReference type="PROSITE" id="PS50943">
    <property type="entry name" value="HTH_CROC1"/>
    <property type="match status" value="2"/>
</dbReference>
<gene>
    <name evidence="3" type="ORF">IAB94_03005</name>
</gene>
<dbReference type="SMART" id="SM00530">
    <property type="entry name" value="HTH_XRE"/>
    <property type="match status" value="2"/>
</dbReference>
<sequence>MSEFAERLNYLMFERGLNRKQLAGQLGINAACVTHYLQSKRVPTVANLVKIADFFNCSADYLLGREEMNPDLKFKPCPPFGERIEFLKQTFGCSSYSIYHATDISQSCYYDWKSGRRQPSLDNIIKLANHFDCRVDFVLGRES</sequence>
<dbReference type="PANTHER" id="PTHR46558:SF11">
    <property type="entry name" value="HTH-TYPE TRANSCRIPTIONAL REGULATOR XRE"/>
    <property type="match status" value="1"/>
</dbReference>
<organism evidence="3 4">
    <name type="scientific">Candidatus Coproplasma avicola</name>
    <dbReference type="NCBI Taxonomy" id="2840744"/>
    <lineage>
        <taxon>Bacteria</taxon>
        <taxon>Bacillati</taxon>
        <taxon>Bacillota</taxon>
        <taxon>Clostridia</taxon>
        <taxon>Eubacteriales</taxon>
        <taxon>Candidatus Coproplasma</taxon>
    </lineage>
</organism>